<protein>
    <recommendedName>
        <fullName evidence="2">2EXR domain-containing protein</fullName>
    </recommendedName>
</protein>
<dbReference type="InParanoid" id="A0A2J6SLN5"/>
<evidence type="ECO:0000259" key="2">
    <source>
        <dbReference type="Pfam" id="PF20150"/>
    </source>
</evidence>
<evidence type="ECO:0000313" key="4">
    <source>
        <dbReference type="Proteomes" id="UP000235371"/>
    </source>
</evidence>
<organism evidence="3 4">
    <name type="scientific">Hyaloscypha bicolor E</name>
    <dbReference type="NCBI Taxonomy" id="1095630"/>
    <lineage>
        <taxon>Eukaryota</taxon>
        <taxon>Fungi</taxon>
        <taxon>Dikarya</taxon>
        <taxon>Ascomycota</taxon>
        <taxon>Pezizomycotina</taxon>
        <taxon>Leotiomycetes</taxon>
        <taxon>Helotiales</taxon>
        <taxon>Hyaloscyphaceae</taxon>
        <taxon>Hyaloscypha</taxon>
        <taxon>Hyaloscypha bicolor</taxon>
    </lineage>
</organism>
<dbReference type="PANTHER" id="PTHR35910">
    <property type="entry name" value="2EXR DOMAIN-CONTAINING PROTEIN"/>
    <property type="match status" value="1"/>
</dbReference>
<keyword evidence="4" id="KW-1185">Reference proteome</keyword>
<dbReference type="Pfam" id="PF20150">
    <property type="entry name" value="2EXR"/>
    <property type="match status" value="1"/>
</dbReference>
<gene>
    <name evidence="3" type="ORF">K444DRAFT_236459</name>
</gene>
<dbReference type="GeneID" id="36579360"/>
<feature type="region of interest" description="Disordered" evidence="1">
    <location>
        <begin position="196"/>
        <end position="227"/>
    </location>
</feature>
<proteinExistence type="predicted"/>
<reference evidence="3 4" key="1">
    <citation type="submission" date="2016-04" db="EMBL/GenBank/DDBJ databases">
        <title>A degradative enzymes factory behind the ericoid mycorrhizal symbiosis.</title>
        <authorList>
            <consortium name="DOE Joint Genome Institute"/>
            <person name="Martino E."/>
            <person name="Morin E."/>
            <person name="Grelet G."/>
            <person name="Kuo A."/>
            <person name="Kohler A."/>
            <person name="Daghino S."/>
            <person name="Barry K."/>
            <person name="Choi C."/>
            <person name="Cichocki N."/>
            <person name="Clum A."/>
            <person name="Copeland A."/>
            <person name="Hainaut M."/>
            <person name="Haridas S."/>
            <person name="Labutti K."/>
            <person name="Lindquist E."/>
            <person name="Lipzen A."/>
            <person name="Khouja H.-R."/>
            <person name="Murat C."/>
            <person name="Ohm R."/>
            <person name="Olson A."/>
            <person name="Spatafora J."/>
            <person name="Veneault-Fourrey C."/>
            <person name="Henrissat B."/>
            <person name="Grigoriev I."/>
            <person name="Martin F."/>
            <person name="Perotto S."/>
        </authorList>
    </citation>
    <scope>NUCLEOTIDE SEQUENCE [LARGE SCALE GENOMIC DNA]</scope>
    <source>
        <strain evidence="3 4">E</strain>
    </source>
</reference>
<feature type="domain" description="2EXR" evidence="2">
    <location>
        <begin position="108"/>
        <end position="235"/>
    </location>
</feature>
<sequence>MAGTMDRLERRNQLTRLRVESLERGNLVLPPHERWPTVKSVRRYQERKSGSPSASQPSVPPAASQSNDQNGGAGSSSPKGKAKDTKTAASKHTPFPFPISSTKNSKPFPQFSRFPPEIRIQIWELALLLPRFIEAQFCTQFYQPSFVNYVDRPVLVSVCHESRAIALASAPDIKSLKALTFKPHPLYRTRFQLARNHPNPDLASHNSRGPGAESRRQQEPKPNRTLHFNPERDTIFFRSLDFPQNELSSFVHQINGMNTIQNLAIPLELWKGIPSKLQWHGILSSMPELKTVMFMVGSKEKSWRGIQQSIELRDVEQWFVDGRSREVHRGNGGTIDVKDVEPYLKRLLPYTSYTYVVTRTGTRSRRAVRRVVHIRVVAWKRERS</sequence>
<name>A0A2J6SLN5_9HELO</name>
<dbReference type="InterPro" id="IPR045518">
    <property type="entry name" value="2EXR"/>
</dbReference>
<dbReference type="Proteomes" id="UP000235371">
    <property type="component" value="Unassembled WGS sequence"/>
</dbReference>
<dbReference type="RefSeq" id="XP_024728571.1">
    <property type="nucleotide sequence ID" value="XM_024871278.1"/>
</dbReference>
<feature type="compositionally biased region" description="Low complexity" evidence="1">
    <location>
        <begin position="50"/>
        <end position="66"/>
    </location>
</feature>
<evidence type="ECO:0000256" key="1">
    <source>
        <dbReference type="SAM" id="MobiDB-lite"/>
    </source>
</evidence>
<dbReference type="EMBL" id="KZ613912">
    <property type="protein sequence ID" value="PMD51667.1"/>
    <property type="molecule type" value="Genomic_DNA"/>
</dbReference>
<dbReference type="OrthoDB" id="3557569at2759"/>
<feature type="compositionally biased region" description="Basic and acidic residues" evidence="1">
    <location>
        <begin position="213"/>
        <end position="222"/>
    </location>
</feature>
<dbReference type="PANTHER" id="PTHR35910:SF6">
    <property type="entry name" value="2EXR DOMAIN-CONTAINING PROTEIN"/>
    <property type="match status" value="1"/>
</dbReference>
<accession>A0A2J6SLN5</accession>
<evidence type="ECO:0000313" key="3">
    <source>
        <dbReference type="EMBL" id="PMD51667.1"/>
    </source>
</evidence>
<dbReference type="AlphaFoldDB" id="A0A2J6SLN5"/>
<feature type="region of interest" description="Disordered" evidence="1">
    <location>
        <begin position="22"/>
        <end position="104"/>
    </location>
</feature>